<dbReference type="PANTHER" id="PTHR12184">
    <property type="entry name" value="UBIQUINOL-CYTOCHROME C REDUCTASE COMPLEX ASSEMBLY FACTOR 1 FAMILY MEMBER"/>
    <property type="match status" value="1"/>
</dbReference>
<protein>
    <recommendedName>
        <fullName evidence="3">Ubiquinol-cytochrome c chaperone domain-containing protein</fullName>
    </recommendedName>
</protein>
<dbReference type="Proteomes" id="UP000245383">
    <property type="component" value="Unassembled WGS sequence"/>
</dbReference>
<evidence type="ECO:0000256" key="1">
    <source>
        <dbReference type="ARBA" id="ARBA00006407"/>
    </source>
</evidence>
<dbReference type="InterPro" id="IPR021150">
    <property type="entry name" value="Ubiq_cyt_c_chap"/>
</dbReference>
<feature type="region of interest" description="Disordered" evidence="2">
    <location>
        <begin position="49"/>
        <end position="72"/>
    </location>
</feature>
<name>A0A2T9YMB9_9FUNG</name>
<evidence type="ECO:0000313" key="4">
    <source>
        <dbReference type="EMBL" id="PVU93495.1"/>
    </source>
</evidence>
<evidence type="ECO:0000313" key="5">
    <source>
        <dbReference type="Proteomes" id="UP000245383"/>
    </source>
</evidence>
<reference evidence="4 5" key="1">
    <citation type="journal article" date="2018" name="MBio">
        <title>Comparative Genomics Reveals the Core Gene Toolbox for the Fungus-Insect Symbiosis.</title>
        <authorList>
            <person name="Wang Y."/>
            <person name="Stata M."/>
            <person name="Wang W."/>
            <person name="Stajich J.E."/>
            <person name="White M.M."/>
            <person name="Moncalvo J.M."/>
        </authorList>
    </citation>
    <scope>NUCLEOTIDE SEQUENCE [LARGE SCALE GENOMIC DNA]</scope>
    <source>
        <strain evidence="4 5">SWE-8-4</strain>
    </source>
</reference>
<dbReference type="PANTHER" id="PTHR12184:SF1">
    <property type="entry name" value="UBIQUINOL-CYTOCHROME-C REDUCTASE COMPLEX ASSEMBLY FACTOR 1"/>
    <property type="match status" value="1"/>
</dbReference>
<dbReference type="InterPro" id="IPR007129">
    <property type="entry name" value="Ubiqinol_cyt_c_chaperone_CPB3"/>
</dbReference>
<organism evidence="4 5">
    <name type="scientific">Smittium simulii</name>
    <dbReference type="NCBI Taxonomy" id="133385"/>
    <lineage>
        <taxon>Eukaryota</taxon>
        <taxon>Fungi</taxon>
        <taxon>Fungi incertae sedis</taxon>
        <taxon>Zoopagomycota</taxon>
        <taxon>Kickxellomycotina</taxon>
        <taxon>Harpellomycetes</taxon>
        <taxon>Harpellales</taxon>
        <taxon>Legeriomycetaceae</taxon>
        <taxon>Smittium</taxon>
    </lineage>
</organism>
<dbReference type="AlphaFoldDB" id="A0A2T9YMB9"/>
<accession>A0A2T9YMB9</accession>
<dbReference type="OrthoDB" id="10253878at2759"/>
<comment type="similarity">
    <text evidence="1">Belongs to the CBP3 family.</text>
</comment>
<dbReference type="GO" id="GO:0005739">
    <property type="term" value="C:mitochondrion"/>
    <property type="evidence" value="ECO:0007669"/>
    <property type="project" value="TreeGrafter"/>
</dbReference>
<evidence type="ECO:0000256" key="2">
    <source>
        <dbReference type="SAM" id="MobiDB-lite"/>
    </source>
</evidence>
<keyword evidence="5" id="KW-1185">Reference proteome</keyword>
<comment type="caution">
    <text evidence="4">The sequence shown here is derived from an EMBL/GenBank/DDBJ whole genome shotgun (WGS) entry which is preliminary data.</text>
</comment>
<dbReference type="EMBL" id="MBFR01000127">
    <property type="protein sequence ID" value="PVU93495.1"/>
    <property type="molecule type" value="Genomic_DNA"/>
</dbReference>
<feature type="domain" description="Ubiquinol-cytochrome c chaperone" evidence="3">
    <location>
        <begin position="139"/>
        <end position="276"/>
    </location>
</feature>
<gene>
    <name evidence="4" type="ORF">BB561_003259</name>
</gene>
<proteinExistence type="inferred from homology"/>
<sequence length="284" mass="32364">MNFFQRLPYSSLRAVANIHSKNAPISLHSIKSYQITKLAIVSRNYNADHNPHSLKASSGKQTSAPKQVEEQTPIEHTKVTPKIELTANAQPKTFSTAATFLRRFFKRLAPQYQALEIGKNIFQACQRNPQEFVDFWHKKANMPETFQSWFSVSLLYVWLCSVRLRAESKELAPFVKQQLIDNFFNLAEQKIRAQGIKSGKIVNDTLKDLHSCYLGMFVSFDQGFVSSDALLAAAVWRNVLNNCESAQVLEYTVDYIRQQLHMLDSLSSEAFITGDFGFDPPNFN</sequence>
<dbReference type="Pfam" id="PF03981">
    <property type="entry name" value="Ubiq_cyt_C_chap"/>
    <property type="match status" value="1"/>
</dbReference>
<evidence type="ECO:0000259" key="3">
    <source>
        <dbReference type="Pfam" id="PF03981"/>
    </source>
</evidence>
<feature type="compositionally biased region" description="Polar residues" evidence="2">
    <location>
        <begin position="55"/>
        <end position="65"/>
    </location>
</feature>
<dbReference type="STRING" id="133385.A0A2T9YMB9"/>
<dbReference type="GO" id="GO:0034551">
    <property type="term" value="P:mitochondrial respiratory chain complex III assembly"/>
    <property type="evidence" value="ECO:0007669"/>
    <property type="project" value="TreeGrafter"/>
</dbReference>